<evidence type="ECO:0000313" key="3">
    <source>
        <dbReference type="EnsemblMetazoa" id="SMAR003607-PA"/>
    </source>
</evidence>
<dbReference type="PhylomeDB" id="T1IRC1"/>
<evidence type="ECO:0000256" key="1">
    <source>
        <dbReference type="SAM" id="MobiDB-lite"/>
    </source>
</evidence>
<feature type="region of interest" description="Disordered" evidence="1">
    <location>
        <begin position="47"/>
        <end position="79"/>
    </location>
</feature>
<sequence>MDKELHLWHSRMGHVHVKALKRLAQNEDVFGLEKCNFEKGFSCDSCDKSKSTRASFGKDQSTTATEPLEHLHMNLGGPN</sequence>
<protein>
    <recommendedName>
        <fullName evidence="2">GAG-pre-integrase domain-containing protein</fullName>
    </recommendedName>
</protein>
<dbReference type="AlphaFoldDB" id="T1IRC1"/>
<dbReference type="Proteomes" id="UP000014500">
    <property type="component" value="Unassembled WGS sequence"/>
</dbReference>
<name>T1IRC1_STRMM</name>
<feature type="compositionally biased region" description="Polar residues" evidence="1">
    <location>
        <begin position="52"/>
        <end position="65"/>
    </location>
</feature>
<evidence type="ECO:0000313" key="4">
    <source>
        <dbReference type="Proteomes" id="UP000014500"/>
    </source>
</evidence>
<accession>T1IRC1</accession>
<proteinExistence type="predicted"/>
<dbReference type="EMBL" id="JH431350">
    <property type="status" value="NOT_ANNOTATED_CDS"/>
    <property type="molecule type" value="Genomic_DNA"/>
</dbReference>
<evidence type="ECO:0000259" key="2">
    <source>
        <dbReference type="Pfam" id="PF13976"/>
    </source>
</evidence>
<dbReference type="STRING" id="126957.T1IRC1"/>
<feature type="domain" description="GAG-pre-integrase" evidence="2">
    <location>
        <begin position="2"/>
        <end position="51"/>
    </location>
</feature>
<keyword evidence="4" id="KW-1185">Reference proteome</keyword>
<dbReference type="HOGENOM" id="CLU_102301_4_1_1"/>
<organism evidence="3 4">
    <name type="scientific">Strigamia maritima</name>
    <name type="common">European centipede</name>
    <name type="synonym">Geophilus maritimus</name>
    <dbReference type="NCBI Taxonomy" id="126957"/>
    <lineage>
        <taxon>Eukaryota</taxon>
        <taxon>Metazoa</taxon>
        <taxon>Ecdysozoa</taxon>
        <taxon>Arthropoda</taxon>
        <taxon>Myriapoda</taxon>
        <taxon>Chilopoda</taxon>
        <taxon>Pleurostigmophora</taxon>
        <taxon>Geophilomorpha</taxon>
        <taxon>Linotaeniidae</taxon>
        <taxon>Strigamia</taxon>
    </lineage>
</organism>
<reference evidence="3" key="2">
    <citation type="submission" date="2015-02" db="UniProtKB">
        <authorList>
            <consortium name="EnsemblMetazoa"/>
        </authorList>
    </citation>
    <scope>IDENTIFICATION</scope>
</reference>
<dbReference type="EnsemblMetazoa" id="SMAR003607-RA">
    <property type="protein sequence ID" value="SMAR003607-PA"/>
    <property type="gene ID" value="SMAR003607"/>
</dbReference>
<dbReference type="InterPro" id="IPR025724">
    <property type="entry name" value="GAG-pre-integrase_dom"/>
</dbReference>
<reference evidence="4" key="1">
    <citation type="submission" date="2011-05" db="EMBL/GenBank/DDBJ databases">
        <authorList>
            <person name="Richards S.R."/>
            <person name="Qu J."/>
            <person name="Jiang H."/>
            <person name="Jhangiani S.N."/>
            <person name="Agravi P."/>
            <person name="Goodspeed R."/>
            <person name="Gross S."/>
            <person name="Mandapat C."/>
            <person name="Jackson L."/>
            <person name="Mathew T."/>
            <person name="Pu L."/>
            <person name="Thornton R."/>
            <person name="Saada N."/>
            <person name="Wilczek-Boney K.B."/>
            <person name="Lee S."/>
            <person name="Kovar C."/>
            <person name="Wu Y."/>
            <person name="Scherer S.E."/>
            <person name="Worley K.C."/>
            <person name="Muzny D.M."/>
            <person name="Gibbs R."/>
        </authorList>
    </citation>
    <scope>NUCLEOTIDE SEQUENCE</scope>
    <source>
        <strain evidence="4">Brora</strain>
    </source>
</reference>
<dbReference type="Pfam" id="PF13976">
    <property type="entry name" value="gag_pre-integrs"/>
    <property type="match status" value="1"/>
</dbReference>